<dbReference type="SUPFAM" id="SSF51206">
    <property type="entry name" value="cAMP-binding domain-like"/>
    <property type="match status" value="1"/>
</dbReference>
<dbReference type="PANTHER" id="PTHR24567:SF26">
    <property type="entry name" value="REGULATORY PROTEIN YEIL"/>
    <property type="match status" value="1"/>
</dbReference>
<dbReference type="InterPro" id="IPR012318">
    <property type="entry name" value="HTH_CRP"/>
</dbReference>
<dbReference type="InterPro" id="IPR014710">
    <property type="entry name" value="RmlC-like_jellyroll"/>
</dbReference>
<dbReference type="InterPro" id="IPR036388">
    <property type="entry name" value="WH-like_DNA-bd_sf"/>
</dbReference>
<sequence length="210" mass="24041">MDIKGVLKAYYPDQFEEGLMDEIGKAAQLFQFHPQDILIDMGQAITSMPILLEGAIKIMREDYGEGELLLYFLEKGDTCAMTMACCLGDKRSNIRAIAETEGSVLMIPVQKMDEWLAKYPSWRKYVFDSYNNRMEEMLEAIDNLAFKDMSGRLRTYLLNVATINKGRVINKTHLEIANELNTSRVVISRLLKSLEKEGFLLLNRNVITIK</sequence>
<dbReference type="InterPro" id="IPR050397">
    <property type="entry name" value="Env_Response_Regulators"/>
</dbReference>
<keyword evidence="2" id="KW-0238">DNA-binding</keyword>
<dbReference type="InterPro" id="IPR018490">
    <property type="entry name" value="cNMP-bd_dom_sf"/>
</dbReference>
<dbReference type="Pfam" id="PF13545">
    <property type="entry name" value="HTH_Crp_2"/>
    <property type="match status" value="1"/>
</dbReference>
<evidence type="ECO:0000256" key="2">
    <source>
        <dbReference type="ARBA" id="ARBA00023125"/>
    </source>
</evidence>
<dbReference type="AlphaFoldDB" id="A0A1T5AQE1"/>
<dbReference type="CDD" id="cd00038">
    <property type="entry name" value="CAP_ED"/>
    <property type="match status" value="1"/>
</dbReference>
<dbReference type="InterPro" id="IPR036390">
    <property type="entry name" value="WH_DNA-bd_sf"/>
</dbReference>
<dbReference type="PROSITE" id="PS50042">
    <property type="entry name" value="CNMP_BINDING_3"/>
    <property type="match status" value="1"/>
</dbReference>
<dbReference type="PANTHER" id="PTHR24567">
    <property type="entry name" value="CRP FAMILY TRANSCRIPTIONAL REGULATORY PROTEIN"/>
    <property type="match status" value="1"/>
</dbReference>
<reference evidence="7" key="1">
    <citation type="submission" date="2017-02" db="EMBL/GenBank/DDBJ databases">
        <authorList>
            <person name="Varghese N."/>
            <person name="Submissions S."/>
        </authorList>
    </citation>
    <scope>NUCLEOTIDE SEQUENCE [LARGE SCALE GENOMIC DNA]</scope>
    <source>
        <strain evidence="7">DSM 24091</strain>
    </source>
</reference>
<dbReference type="EMBL" id="FUZF01000001">
    <property type="protein sequence ID" value="SKB37136.1"/>
    <property type="molecule type" value="Genomic_DNA"/>
</dbReference>
<keyword evidence="3" id="KW-0804">Transcription</keyword>
<dbReference type="InterPro" id="IPR000595">
    <property type="entry name" value="cNMP-bd_dom"/>
</dbReference>
<evidence type="ECO:0000256" key="3">
    <source>
        <dbReference type="ARBA" id="ARBA00023163"/>
    </source>
</evidence>
<evidence type="ECO:0000256" key="1">
    <source>
        <dbReference type="ARBA" id="ARBA00023015"/>
    </source>
</evidence>
<protein>
    <submittedName>
        <fullName evidence="6">CRP/FNR family transcriptional regulator, anaerobic regulatory protein</fullName>
    </submittedName>
</protein>
<dbReference type="GO" id="GO:0003677">
    <property type="term" value="F:DNA binding"/>
    <property type="evidence" value="ECO:0007669"/>
    <property type="project" value="UniProtKB-KW"/>
</dbReference>
<dbReference type="RefSeq" id="WP_079640448.1">
    <property type="nucleotide sequence ID" value="NZ_FUZF01000001.1"/>
</dbReference>
<organism evidence="6 7">
    <name type="scientific">Sphingobacterium nematocida</name>
    <dbReference type="NCBI Taxonomy" id="1513896"/>
    <lineage>
        <taxon>Bacteria</taxon>
        <taxon>Pseudomonadati</taxon>
        <taxon>Bacteroidota</taxon>
        <taxon>Sphingobacteriia</taxon>
        <taxon>Sphingobacteriales</taxon>
        <taxon>Sphingobacteriaceae</taxon>
        <taxon>Sphingobacterium</taxon>
    </lineage>
</organism>
<dbReference type="SUPFAM" id="SSF46785">
    <property type="entry name" value="Winged helix' DNA-binding domain"/>
    <property type="match status" value="1"/>
</dbReference>
<evidence type="ECO:0000313" key="7">
    <source>
        <dbReference type="Proteomes" id="UP000190150"/>
    </source>
</evidence>
<evidence type="ECO:0000259" key="5">
    <source>
        <dbReference type="PROSITE" id="PS51063"/>
    </source>
</evidence>
<evidence type="ECO:0000259" key="4">
    <source>
        <dbReference type="PROSITE" id="PS50042"/>
    </source>
</evidence>
<dbReference type="STRING" id="1513896.SAMN05660841_00083"/>
<dbReference type="Gene3D" id="1.10.10.10">
    <property type="entry name" value="Winged helix-like DNA-binding domain superfamily/Winged helix DNA-binding domain"/>
    <property type="match status" value="1"/>
</dbReference>
<dbReference type="Pfam" id="PF00027">
    <property type="entry name" value="cNMP_binding"/>
    <property type="match status" value="1"/>
</dbReference>
<gene>
    <name evidence="6" type="ORF">SAMN05660841_00083</name>
</gene>
<dbReference type="GO" id="GO:0005829">
    <property type="term" value="C:cytosol"/>
    <property type="evidence" value="ECO:0007669"/>
    <property type="project" value="TreeGrafter"/>
</dbReference>
<proteinExistence type="predicted"/>
<feature type="domain" description="Cyclic nucleotide-binding" evidence="4">
    <location>
        <begin position="11"/>
        <end position="133"/>
    </location>
</feature>
<name>A0A1T5AQE1_9SPHI</name>
<keyword evidence="1" id="KW-0805">Transcription regulation</keyword>
<dbReference type="GO" id="GO:0003700">
    <property type="term" value="F:DNA-binding transcription factor activity"/>
    <property type="evidence" value="ECO:0007669"/>
    <property type="project" value="TreeGrafter"/>
</dbReference>
<dbReference type="PROSITE" id="PS51063">
    <property type="entry name" value="HTH_CRP_2"/>
    <property type="match status" value="1"/>
</dbReference>
<accession>A0A1T5AQE1</accession>
<evidence type="ECO:0000313" key="6">
    <source>
        <dbReference type="EMBL" id="SKB37136.1"/>
    </source>
</evidence>
<dbReference type="OrthoDB" id="9776746at2"/>
<dbReference type="Gene3D" id="2.60.120.10">
    <property type="entry name" value="Jelly Rolls"/>
    <property type="match status" value="1"/>
</dbReference>
<keyword evidence="7" id="KW-1185">Reference proteome</keyword>
<feature type="domain" description="HTH crp-type" evidence="5">
    <location>
        <begin position="147"/>
        <end position="210"/>
    </location>
</feature>
<dbReference type="Proteomes" id="UP000190150">
    <property type="component" value="Unassembled WGS sequence"/>
</dbReference>